<dbReference type="Pfam" id="PF00111">
    <property type="entry name" value="Fer2"/>
    <property type="match status" value="1"/>
</dbReference>
<dbReference type="Pfam" id="PF00226">
    <property type="entry name" value="DnaJ"/>
    <property type="match status" value="1"/>
</dbReference>
<dbReference type="PROSITE" id="PS00197">
    <property type="entry name" value="2FE2S_FER_1"/>
    <property type="match status" value="1"/>
</dbReference>
<evidence type="ECO:0000256" key="7">
    <source>
        <dbReference type="ARBA" id="ARBA00023014"/>
    </source>
</evidence>
<dbReference type="AlphaFoldDB" id="A0A6B0SP73"/>
<dbReference type="InterPro" id="IPR001623">
    <property type="entry name" value="DnaJ_domain"/>
</dbReference>
<evidence type="ECO:0000256" key="5">
    <source>
        <dbReference type="ARBA" id="ARBA00022982"/>
    </source>
</evidence>
<protein>
    <submittedName>
        <fullName evidence="12">2Fe-2S iron-sulfur cluster binding domain-containing protein</fullName>
    </submittedName>
</protein>
<feature type="region of interest" description="Disordered" evidence="9">
    <location>
        <begin position="58"/>
        <end position="85"/>
    </location>
</feature>
<dbReference type="OrthoDB" id="213270at2157"/>
<comment type="cofactor">
    <cofactor evidence="8">
        <name>[2Fe-2S] cluster</name>
        <dbReference type="ChEBI" id="CHEBI:190135"/>
    </cofactor>
</comment>
<dbReference type="PANTHER" id="PTHR43112">
    <property type="entry name" value="FERREDOXIN"/>
    <property type="match status" value="1"/>
</dbReference>
<evidence type="ECO:0000256" key="2">
    <source>
        <dbReference type="ARBA" id="ARBA00022448"/>
    </source>
</evidence>
<dbReference type="RefSeq" id="WP_159526166.1">
    <property type="nucleotide sequence ID" value="NZ_WUUU01000053.1"/>
</dbReference>
<evidence type="ECO:0000256" key="6">
    <source>
        <dbReference type="ARBA" id="ARBA00023004"/>
    </source>
</evidence>
<dbReference type="SUPFAM" id="SSF46565">
    <property type="entry name" value="Chaperone J-domain"/>
    <property type="match status" value="1"/>
</dbReference>
<gene>
    <name evidence="12" type="ORF">GRX66_08410</name>
</gene>
<dbReference type="EMBL" id="WUUU01000053">
    <property type="protein sequence ID" value="MXR20630.1"/>
    <property type="molecule type" value="Genomic_DNA"/>
</dbReference>
<dbReference type="CDD" id="cd00207">
    <property type="entry name" value="fer2"/>
    <property type="match status" value="1"/>
</dbReference>
<dbReference type="GO" id="GO:0051537">
    <property type="term" value="F:2 iron, 2 sulfur cluster binding"/>
    <property type="evidence" value="ECO:0007669"/>
    <property type="project" value="UniProtKB-KW"/>
</dbReference>
<comment type="caution">
    <text evidence="12">The sequence shown here is derived from an EMBL/GenBank/DDBJ whole genome shotgun (WGS) entry which is preliminary data.</text>
</comment>
<accession>A0A6B0SP73</accession>
<dbReference type="NCBIfam" id="NF041393">
    <property type="entry name" value="Frdxn_Halo"/>
    <property type="match status" value="1"/>
</dbReference>
<dbReference type="InterPro" id="IPR006058">
    <property type="entry name" value="2Fe2S_fd_BS"/>
</dbReference>
<evidence type="ECO:0000259" key="10">
    <source>
        <dbReference type="PROSITE" id="PS50076"/>
    </source>
</evidence>
<dbReference type="PANTHER" id="PTHR43112:SF3">
    <property type="entry name" value="FERREDOXIN-2, CHLOROPLASTIC"/>
    <property type="match status" value="1"/>
</dbReference>
<evidence type="ECO:0000256" key="8">
    <source>
        <dbReference type="ARBA" id="ARBA00034078"/>
    </source>
</evidence>
<keyword evidence="2" id="KW-0813">Transport</keyword>
<dbReference type="InterPro" id="IPR053441">
    <property type="entry name" value="2Fe2S_Ferredoxin"/>
</dbReference>
<dbReference type="SMART" id="SM00271">
    <property type="entry name" value="DnaJ"/>
    <property type="match status" value="1"/>
</dbReference>
<keyword evidence="4" id="KW-0479">Metal-binding</keyword>
<keyword evidence="3" id="KW-0001">2Fe-2S</keyword>
<dbReference type="GO" id="GO:0046872">
    <property type="term" value="F:metal ion binding"/>
    <property type="evidence" value="ECO:0007669"/>
    <property type="project" value="UniProtKB-KW"/>
</dbReference>
<dbReference type="CDD" id="cd06257">
    <property type="entry name" value="DnaJ"/>
    <property type="match status" value="1"/>
</dbReference>
<sequence length="236" mass="25660">MESPFDVLGVDEDADDGEIQRAYRERMKDAHPDQGGSAAEFQLVRAAYEKILAGDAEAHGGDADAHGGDAAPADVEPDVETPSYDVDSGEAFTPWSESHVEYVNYAAVDDHGWRLDDDDLFAKAERADLDPVNYGEFVVGAGESLLEAAEDRGFAWPYACRGGACANCAVLVVEGALSQPTDHILPPEMVDRDLRLSCNAVPTTETLRVVYNVKHLPDLEELRLPPYPFELAHADD</sequence>
<dbReference type="InterPro" id="IPR036869">
    <property type="entry name" value="J_dom_sf"/>
</dbReference>
<name>A0A6B0SP73_9EURY</name>
<dbReference type="SUPFAM" id="SSF54292">
    <property type="entry name" value="2Fe-2S ferredoxin-like"/>
    <property type="match status" value="1"/>
</dbReference>
<keyword evidence="6" id="KW-0408">Iron</keyword>
<dbReference type="InterPro" id="IPR001041">
    <property type="entry name" value="2Fe-2S_ferredoxin-type"/>
</dbReference>
<feature type="compositionally biased region" description="Basic and acidic residues" evidence="9">
    <location>
        <begin position="18"/>
        <end position="32"/>
    </location>
</feature>
<keyword evidence="5" id="KW-0249">Electron transport</keyword>
<reference evidence="12 13" key="1">
    <citation type="submission" date="2019-12" db="EMBL/GenBank/DDBJ databases">
        <title>Isolation and characterization of three novel carbon monoxide-oxidizing members of Halobacteria from salione crusts and soils.</title>
        <authorList>
            <person name="Myers M.R."/>
            <person name="King G.M."/>
        </authorList>
    </citation>
    <scope>NUCLEOTIDE SEQUENCE [LARGE SCALE GENOMIC DNA]</scope>
    <source>
        <strain evidence="12 13">PCN9</strain>
    </source>
</reference>
<evidence type="ECO:0000256" key="9">
    <source>
        <dbReference type="SAM" id="MobiDB-lite"/>
    </source>
</evidence>
<keyword evidence="13" id="KW-1185">Reference proteome</keyword>
<evidence type="ECO:0000313" key="13">
    <source>
        <dbReference type="Proteomes" id="UP000471521"/>
    </source>
</evidence>
<feature type="domain" description="J" evidence="10">
    <location>
        <begin position="3"/>
        <end position="67"/>
    </location>
</feature>
<dbReference type="PROSITE" id="PS50076">
    <property type="entry name" value="DNAJ_2"/>
    <property type="match status" value="1"/>
</dbReference>
<proteinExistence type="inferred from homology"/>
<evidence type="ECO:0000259" key="11">
    <source>
        <dbReference type="PROSITE" id="PS51085"/>
    </source>
</evidence>
<feature type="region of interest" description="Disordered" evidence="9">
    <location>
        <begin position="1"/>
        <end position="38"/>
    </location>
</feature>
<keyword evidence="7" id="KW-0411">Iron-sulfur</keyword>
<dbReference type="InterPro" id="IPR012675">
    <property type="entry name" value="Beta-grasp_dom_sf"/>
</dbReference>
<comment type="similarity">
    <text evidence="1">Belongs to the 2Fe2S plant-type ferredoxin family.</text>
</comment>
<organism evidence="12 13">
    <name type="scientific">Halobacterium bonnevillei</name>
    <dbReference type="NCBI Taxonomy" id="2692200"/>
    <lineage>
        <taxon>Archaea</taxon>
        <taxon>Methanobacteriati</taxon>
        <taxon>Methanobacteriota</taxon>
        <taxon>Stenosarchaea group</taxon>
        <taxon>Halobacteria</taxon>
        <taxon>Halobacteriales</taxon>
        <taxon>Halobacteriaceae</taxon>
        <taxon>Halobacterium</taxon>
    </lineage>
</organism>
<evidence type="ECO:0000256" key="3">
    <source>
        <dbReference type="ARBA" id="ARBA00022714"/>
    </source>
</evidence>
<feature type="domain" description="2Fe-2S ferredoxin-type" evidence="11">
    <location>
        <begin position="125"/>
        <end position="215"/>
    </location>
</feature>
<evidence type="ECO:0000313" key="12">
    <source>
        <dbReference type="EMBL" id="MXR20630.1"/>
    </source>
</evidence>
<evidence type="ECO:0000256" key="1">
    <source>
        <dbReference type="ARBA" id="ARBA00007874"/>
    </source>
</evidence>
<dbReference type="InterPro" id="IPR036010">
    <property type="entry name" value="2Fe-2S_ferredoxin-like_sf"/>
</dbReference>
<dbReference type="Proteomes" id="UP000471521">
    <property type="component" value="Unassembled WGS sequence"/>
</dbReference>
<dbReference type="PROSITE" id="PS51085">
    <property type="entry name" value="2FE2S_FER_2"/>
    <property type="match status" value="1"/>
</dbReference>
<feature type="compositionally biased region" description="Basic and acidic residues" evidence="9">
    <location>
        <begin position="58"/>
        <end position="67"/>
    </location>
</feature>
<dbReference type="Gene3D" id="3.10.20.30">
    <property type="match status" value="1"/>
</dbReference>
<dbReference type="PRINTS" id="PR00625">
    <property type="entry name" value="JDOMAIN"/>
</dbReference>
<evidence type="ECO:0000256" key="4">
    <source>
        <dbReference type="ARBA" id="ARBA00022723"/>
    </source>
</evidence>
<dbReference type="Gene3D" id="1.10.287.110">
    <property type="entry name" value="DnaJ domain"/>
    <property type="match status" value="1"/>
</dbReference>